<dbReference type="GO" id="GO:0005509">
    <property type="term" value="F:calcium ion binding"/>
    <property type="evidence" value="ECO:0007669"/>
    <property type="project" value="InterPro"/>
</dbReference>
<dbReference type="PROSITE" id="PS51897">
    <property type="entry name" value="ANNEXIN_2"/>
    <property type="match status" value="1"/>
</dbReference>
<protein>
    <submittedName>
        <fullName evidence="4">Uncharacterized protein</fullName>
    </submittedName>
</protein>
<reference evidence="4" key="1">
    <citation type="submission" date="2020-07" db="EMBL/GenBank/DDBJ databases">
        <authorList>
            <person name="Lin J."/>
        </authorList>
    </citation>
    <scope>NUCLEOTIDE SEQUENCE</scope>
</reference>
<dbReference type="GO" id="GO:0005544">
    <property type="term" value="F:calcium-dependent phospholipid binding"/>
    <property type="evidence" value="ECO:0007669"/>
    <property type="project" value="InterPro"/>
</dbReference>
<dbReference type="EMBL" id="LR862144">
    <property type="protein sequence ID" value="CAD1825195.1"/>
    <property type="molecule type" value="Genomic_DNA"/>
</dbReference>
<dbReference type="GO" id="GO:0005886">
    <property type="term" value="C:plasma membrane"/>
    <property type="evidence" value="ECO:0007669"/>
    <property type="project" value="TreeGrafter"/>
</dbReference>
<dbReference type="InterPro" id="IPR037104">
    <property type="entry name" value="Annexin_sf"/>
</dbReference>
<dbReference type="GO" id="GO:0009409">
    <property type="term" value="P:response to cold"/>
    <property type="evidence" value="ECO:0007669"/>
    <property type="project" value="TreeGrafter"/>
</dbReference>
<dbReference type="AlphaFoldDB" id="A0A6V7P2X8"/>
<dbReference type="Gene3D" id="1.10.220.10">
    <property type="entry name" value="Annexin"/>
    <property type="match status" value="1"/>
</dbReference>
<evidence type="ECO:0000256" key="3">
    <source>
        <dbReference type="SAM" id="MobiDB-lite"/>
    </source>
</evidence>
<name>A0A6V7P2X8_ANACO</name>
<dbReference type="FunFam" id="1.10.220.10:FF:000009">
    <property type="entry name" value="Annexin"/>
    <property type="match status" value="1"/>
</dbReference>
<organism evidence="4">
    <name type="scientific">Ananas comosus var. bracteatus</name>
    <name type="common">red pineapple</name>
    <dbReference type="NCBI Taxonomy" id="296719"/>
    <lineage>
        <taxon>Eukaryota</taxon>
        <taxon>Viridiplantae</taxon>
        <taxon>Streptophyta</taxon>
        <taxon>Embryophyta</taxon>
        <taxon>Tracheophyta</taxon>
        <taxon>Spermatophyta</taxon>
        <taxon>Magnoliopsida</taxon>
        <taxon>Liliopsida</taxon>
        <taxon>Poales</taxon>
        <taxon>Bromeliaceae</taxon>
        <taxon>Bromelioideae</taxon>
        <taxon>Ananas</taxon>
    </lineage>
</organism>
<dbReference type="Pfam" id="PF00191">
    <property type="entry name" value="Annexin"/>
    <property type="match status" value="1"/>
</dbReference>
<dbReference type="GO" id="GO:0005737">
    <property type="term" value="C:cytoplasm"/>
    <property type="evidence" value="ECO:0007669"/>
    <property type="project" value="TreeGrafter"/>
</dbReference>
<proteinExistence type="predicted"/>
<feature type="compositionally biased region" description="Basic and acidic residues" evidence="3">
    <location>
        <begin position="103"/>
        <end position="130"/>
    </location>
</feature>
<evidence type="ECO:0000256" key="1">
    <source>
        <dbReference type="ARBA" id="ARBA00022737"/>
    </source>
</evidence>
<dbReference type="GO" id="GO:0009651">
    <property type="term" value="P:response to salt stress"/>
    <property type="evidence" value="ECO:0007669"/>
    <property type="project" value="TreeGrafter"/>
</dbReference>
<evidence type="ECO:0000256" key="2">
    <source>
        <dbReference type="ARBA" id="ARBA00023216"/>
    </source>
</evidence>
<sequence>MLHEKISEKAHNDEDVIRILTTRSKTQLIATLNHYNNEFGNPVNKDLKSDPNDEFLTALRATIKCICCPEKYFEKVIRLAINKDGDGRTRPLSSDSYPGRGGPESDKRGLLQEKQRGFGPRHREGHSWRL</sequence>
<dbReference type="GO" id="GO:0001786">
    <property type="term" value="F:phosphatidylserine binding"/>
    <property type="evidence" value="ECO:0007669"/>
    <property type="project" value="TreeGrafter"/>
</dbReference>
<accession>A0A6V7P2X8</accession>
<dbReference type="GO" id="GO:0009414">
    <property type="term" value="P:response to water deprivation"/>
    <property type="evidence" value="ECO:0007669"/>
    <property type="project" value="TreeGrafter"/>
</dbReference>
<keyword evidence="2" id="KW-0041">Annexin</keyword>
<feature type="region of interest" description="Disordered" evidence="3">
    <location>
        <begin position="84"/>
        <end position="130"/>
    </location>
</feature>
<gene>
    <name evidence="4" type="ORF">CB5_LOCUS8406</name>
</gene>
<dbReference type="SUPFAM" id="SSF47874">
    <property type="entry name" value="Annexin"/>
    <property type="match status" value="1"/>
</dbReference>
<dbReference type="GO" id="GO:0009408">
    <property type="term" value="P:response to heat"/>
    <property type="evidence" value="ECO:0007669"/>
    <property type="project" value="TreeGrafter"/>
</dbReference>
<dbReference type="PANTHER" id="PTHR10502:SF104">
    <property type="entry name" value="ANNEXIN D1"/>
    <property type="match status" value="1"/>
</dbReference>
<dbReference type="PANTHER" id="PTHR10502">
    <property type="entry name" value="ANNEXIN"/>
    <property type="match status" value="1"/>
</dbReference>
<evidence type="ECO:0000313" key="4">
    <source>
        <dbReference type="EMBL" id="CAD1825195.1"/>
    </source>
</evidence>
<keyword evidence="1" id="KW-0677">Repeat</keyword>
<dbReference type="InterPro" id="IPR018502">
    <property type="entry name" value="Annexin_repeat"/>
</dbReference>